<dbReference type="GO" id="GO:0005886">
    <property type="term" value="C:plasma membrane"/>
    <property type="evidence" value="ECO:0007669"/>
    <property type="project" value="UniProtKB-SubCell"/>
</dbReference>
<evidence type="ECO:0000256" key="2">
    <source>
        <dbReference type="ARBA" id="ARBA00010892"/>
    </source>
</evidence>
<accession>A0A128A425</accession>
<proteinExistence type="inferred from homology"/>
<feature type="transmembrane region" description="Helical" evidence="8">
    <location>
        <begin position="233"/>
        <end position="252"/>
    </location>
</feature>
<evidence type="ECO:0000313" key="9">
    <source>
        <dbReference type="EMBL" id="CUR52088.1"/>
    </source>
</evidence>
<dbReference type="AlphaFoldDB" id="A0A128A425"/>
<sequence length="262" mass="27658">MADIWPFIAISIPTMIFLGMRHALDVDHITAIDNLVRLHNAIKKSRWVGTGFSAGHMISVLAEMIFIIYVIGSITSADNLAFWGGVIGAIALGAIGIINIYSMKKWGKSGSAILASKILNKTGVLGPVGSALVTGVVFGLGFDTATQISAITLSVVASATSGVQTALILAGFFAIGMIPIDTFDSVILRSAFSKILHTKGFRFMSYALSGTALIIASVASYEILTKSEILPKLTGPVLAITIVSSSFAYAFVTRKNKNLISK</sequence>
<keyword evidence="4" id="KW-0533">Nickel</keyword>
<evidence type="ECO:0000313" key="10">
    <source>
        <dbReference type="Proteomes" id="UP000196239"/>
    </source>
</evidence>
<keyword evidence="6 8" id="KW-1133">Transmembrane helix</keyword>
<feature type="transmembrane region" description="Helical" evidence="8">
    <location>
        <begin position="148"/>
        <end position="180"/>
    </location>
</feature>
<evidence type="ECO:0000256" key="1">
    <source>
        <dbReference type="ARBA" id="ARBA00004127"/>
    </source>
</evidence>
<dbReference type="KEGG" id="ndv:NDEV_1323"/>
<dbReference type="PANTHER" id="PTHR31611:SF0">
    <property type="entry name" value="HIGH-AFFINITY NICKEL TRANSPORT PROTEIN NIC1"/>
    <property type="match status" value="1"/>
</dbReference>
<feature type="transmembrane region" description="Helical" evidence="8">
    <location>
        <begin position="201"/>
        <end position="221"/>
    </location>
</feature>
<feature type="transmembrane region" description="Helical" evidence="8">
    <location>
        <begin position="80"/>
        <end position="101"/>
    </location>
</feature>
<dbReference type="Pfam" id="PF03824">
    <property type="entry name" value="NicO"/>
    <property type="match status" value="1"/>
</dbReference>
<dbReference type="GO" id="GO:0012505">
    <property type="term" value="C:endomembrane system"/>
    <property type="evidence" value="ECO:0007669"/>
    <property type="project" value="UniProtKB-SubCell"/>
</dbReference>
<dbReference type="InterPro" id="IPR004688">
    <property type="entry name" value="Ni/Co_transpt"/>
</dbReference>
<protein>
    <recommendedName>
        <fullName evidence="8">Nickel/cobalt efflux system</fullName>
    </recommendedName>
</protein>
<keyword evidence="10" id="KW-1185">Reference proteome</keyword>
<keyword evidence="7 8" id="KW-0472">Membrane</keyword>
<reference evidence="10" key="1">
    <citation type="submission" date="2015-10" db="EMBL/GenBank/DDBJ databases">
        <authorList>
            <person name="Lehtovirta-Morley L.E."/>
            <person name="Vieille C."/>
        </authorList>
    </citation>
    <scope>NUCLEOTIDE SEQUENCE [LARGE SCALE GENOMIC DNA]</scope>
</reference>
<dbReference type="PANTHER" id="PTHR31611">
    <property type="entry name" value="HIGH-AFFINITY NICKEL TRANSPORT PROTEIN NIC1"/>
    <property type="match status" value="1"/>
</dbReference>
<comment type="subcellular location">
    <subcellularLocation>
        <location evidence="8">Cell membrane</location>
        <topology evidence="8">Multi-pass membrane protein</topology>
    </subcellularLocation>
    <subcellularLocation>
        <location evidence="1">Endomembrane system</location>
        <topology evidence="1">Multi-pass membrane protein</topology>
    </subcellularLocation>
</comment>
<comment type="similarity">
    <text evidence="2 8">Belongs to the NiCoT transporter (TC 2.A.52) family.</text>
</comment>
<gene>
    <name evidence="9" type="ORF">NDEV_1323</name>
</gene>
<dbReference type="GO" id="GO:0015099">
    <property type="term" value="F:nickel cation transmembrane transporter activity"/>
    <property type="evidence" value="ECO:0007669"/>
    <property type="project" value="UniProtKB-UniRule"/>
</dbReference>
<name>A0A128A425_9ARCH</name>
<evidence type="ECO:0000256" key="6">
    <source>
        <dbReference type="ARBA" id="ARBA00022989"/>
    </source>
</evidence>
<feature type="transmembrane region" description="Helical" evidence="8">
    <location>
        <begin position="122"/>
        <end position="142"/>
    </location>
</feature>
<dbReference type="EMBL" id="LN890280">
    <property type="protein sequence ID" value="CUR52088.1"/>
    <property type="molecule type" value="Genomic_DNA"/>
</dbReference>
<evidence type="ECO:0000256" key="4">
    <source>
        <dbReference type="ARBA" id="ARBA00022596"/>
    </source>
</evidence>
<evidence type="ECO:0000256" key="8">
    <source>
        <dbReference type="RuleBase" id="RU362101"/>
    </source>
</evidence>
<keyword evidence="3 8" id="KW-0813">Transport</keyword>
<dbReference type="InterPro" id="IPR011541">
    <property type="entry name" value="Ni/Co_transpt_high_affinity"/>
</dbReference>
<evidence type="ECO:0000256" key="5">
    <source>
        <dbReference type="ARBA" id="ARBA00022692"/>
    </source>
</evidence>
<organism evidence="9 10">
    <name type="scientific">Nitrosotalea devaniterrae</name>
    <dbReference type="NCBI Taxonomy" id="1078905"/>
    <lineage>
        <taxon>Archaea</taxon>
        <taxon>Nitrososphaerota</taxon>
        <taxon>Nitrososphaeria</taxon>
        <taxon>Nitrosotaleales</taxon>
        <taxon>Nitrosotaleaceae</taxon>
        <taxon>Nitrosotalea</taxon>
    </lineage>
</organism>
<evidence type="ECO:0000256" key="7">
    <source>
        <dbReference type="ARBA" id="ARBA00023136"/>
    </source>
</evidence>
<keyword evidence="5 8" id="KW-0812">Transmembrane</keyword>
<dbReference type="Proteomes" id="UP000196239">
    <property type="component" value="Chromosome 1"/>
</dbReference>
<feature type="transmembrane region" description="Helical" evidence="8">
    <location>
        <begin position="47"/>
        <end position="74"/>
    </location>
</feature>
<evidence type="ECO:0000256" key="3">
    <source>
        <dbReference type="ARBA" id="ARBA00022448"/>
    </source>
</evidence>